<dbReference type="GO" id="GO:0016787">
    <property type="term" value="F:hydrolase activity"/>
    <property type="evidence" value="ECO:0007669"/>
    <property type="project" value="UniProtKB-KW"/>
</dbReference>
<evidence type="ECO:0000313" key="6">
    <source>
        <dbReference type="EMBL" id="MCP2169858.1"/>
    </source>
</evidence>
<keyword evidence="1 4" id="KW-0479">Metal-binding</keyword>
<dbReference type="Gene3D" id="3.20.20.140">
    <property type="entry name" value="Metal-dependent hydrolases"/>
    <property type="match status" value="1"/>
</dbReference>
<sequence>MTAGTPTARTVLGDLAPDQLGVTNAHDHLFFASRRLPGQELDDTDAAVRELRAFARLGGRTVVQWSPFGLGRHPEALAEVSRSADVHVIAATGLHQAAHYPPELLARVRDRLAELFVAELTTGMHRADDPDGPTVPARAGLVKVAGGFHGLDAHARHALTAAAEAHHATGTPIAVHLEGGTAALDVLDLLCDRLDVPPHRVILGHLTRFPDPRVPRAAAEAGAFLALDGPSRAHHATDWRLFDVLTALVEAGHATQVLLGGDTTTAAARSVTGEGPGMPFLLTALRPRIERELGPEIATAIFEASPARAFATAWTAT</sequence>
<feature type="modified residue" description="N6-carboxylysine" evidence="3 5">
    <location>
        <position position="143"/>
    </location>
</feature>
<proteinExistence type="inferred from homology"/>
<feature type="binding site" evidence="4">
    <location>
        <position position="28"/>
    </location>
    <ligand>
        <name>Zn(2+)</name>
        <dbReference type="ChEBI" id="CHEBI:29105"/>
        <label>1</label>
    </ligand>
</feature>
<organism evidence="6 7">
    <name type="scientific">Goodfellowiella coeruleoviolacea</name>
    <dbReference type="NCBI Taxonomy" id="334858"/>
    <lineage>
        <taxon>Bacteria</taxon>
        <taxon>Bacillati</taxon>
        <taxon>Actinomycetota</taxon>
        <taxon>Actinomycetes</taxon>
        <taxon>Pseudonocardiales</taxon>
        <taxon>Pseudonocardiaceae</taxon>
        <taxon>Goodfellowiella</taxon>
    </lineage>
</organism>
<comment type="caution">
    <text evidence="6">The sequence shown here is derived from an EMBL/GenBank/DDBJ whole genome shotgun (WGS) entry which is preliminary data.</text>
</comment>
<reference evidence="6" key="1">
    <citation type="submission" date="2022-06" db="EMBL/GenBank/DDBJ databases">
        <title>Genomic Encyclopedia of Archaeal and Bacterial Type Strains, Phase II (KMG-II): from individual species to whole genera.</title>
        <authorList>
            <person name="Goeker M."/>
        </authorList>
    </citation>
    <scope>NUCLEOTIDE SEQUENCE</scope>
    <source>
        <strain evidence="6">DSM 43935</strain>
    </source>
</reference>
<evidence type="ECO:0000256" key="4">
    <source>
        <dbReference type="PIRSR" id="PIRSR601559-51"/>
    </source>
</evidence>
<dbReference type="PROSITE" id="PS51347">
    <property type="entry name" value="PHOSPHOTRIESTERASE_2"/>
    <property type="match status" value="1"/>
</dbReference>
<keyword evidence="2" id="KW-0378">Hydrolase</keyword>
<evidence type="ECO:0000256" key="1">
    <source>
        <dbReference type="ARBA" id="ARBA00022723"/>
    </source>
</evidence>
<dbReference type="PIRSF" id="PIRSF016839">
    <property type="entry name" value="PhP"/>
    <property type="match status" value="1"/>
</dbReference>
<feature type="binding site" description="via carbamate group" evidence="4">
    <location>
        <position position="143"/>
    </location>
    <ligand>
        <name>Zn(2+)</name>
        <dbReference type="ChEBI" id="CHEBI:29105"/>
        <label>2</label>
    </ligand>
</feature>
<dbReference type="Pfam" id="PF02126">
    <property type="entry name" value="PTE"/>
    <property type="match status" value="1"/>
</dbReference>
<evidence type="ECO:0000256" key="2">
    <source>
        <dbReference type="ARBA" id="ARBA00022801"/>
    </source>
</evidence>
<dbReference type="Proteomes" id="UP001206128">
    <property type="component" value="Unassembled WGS sequence"/>
</dbReference>
<feature type="binding site" evidence="4">
    <location>
        <position position="205"/>
    </location>
    <ligand>
        <name>Zn(2+)</name>
        <dbReference type="ChEBI" id="CHEBI:29105"/>
        <label>2</label>
    </ligand>
</feature>
<feature type="binding site" evidence="4">
    <location>
        <position position="262"/>
    </location>
    <ligand>
        <name>Zn(2+)</name>
        <dbReference type="ChEBI" id="CHEBI:29105"/>
        <label>1</label>
    </ligand>
</feature>
<comment type="similarity">
    <text evidence="5">Belongs to the metallo-dependent hydrolases superfamily. Phosphotriesterase family.</text>
</comment>
<dbReference type="EMBL" id="JAMTCK010000021">
    <property type="protein sequence ID" value="MCP2169858.1"/>
    <property type="molecule type" value="Genomic_DNA"/>
</dbReference>
<dbReference type="RefSeq" id="WP_253779295.1">
    <property type="nucleotide sequence ID" value="NZ_JAMTCK010000021.1"/>
</dbReference>
<gene>
    <name evidence="6" type="ORF">LX83_006744</name>
</gene>
<dbReference type="SUPFAM" id="SSF51556">
    <property type="entry name" value="Metallo-dependent hydrolases"/>
    <property type="match status" value="1"/>
</dbReference>
<accession>A0AAE3GPM2</accession>
<evidence type="ECO:0000256" key="5">
    <source>
        <dbReference type="PROSITE-ProRule" id="PRU00679"/>
    </source>
</evidence>
<feature type="binding site" evidence="4">
    <location>
        <position position="176"/>
    </location>
    <ligand>
        <name>Zn(2+)</name>
        <dbReference type="ChEBI" id="CHEBI:29105"/>
        <label>2</label>
    </ligand>
</feature>
<comment type="cofactor">
    <cofactor evidence="4">
        <name>a divalent metal cation</name>
        <dbReference type="ChEBI" id="CHEBI:60240"/>
    </cofactor>
    <text evidence="4">Binds 2 divalent metal cations per subunit.</text>
</comment>
<name>A0AAE3GPM2_9PSEU</name>
<dbReference type="InterPro" id="IPR001559">
    <property type="entry name" value="Phosphotriesterase"/>
</dbReference>
<evidence type="ECO:0000256" key="3">
    <source>
        <dbReference type="PIRSR" id="PIRSR601559-50"/>
    </source>
</evidence>
<dbReference type="AlphaFoldDB" id="A0AAE3GPM2"/>
<dbReference type="PANTHER" id="PTHR10819">
    <property type="entry name" value="PHOSPHOTRIESTERASE-RELATED"/>
    <property type="match status" value="1"/>
</dbReference>
<evidence type="ECO:0000313" key="7">
    <source>
        <dbReference type="Proteomes" id="UP001206128"/>
    </source>
</evidence>
<dbReference type="PANTHER" id="PTHR10819:SF3">
    <property type="entry name" value="PHOSPHOTRIESTERASE-RELATED PROTEIN"/>
    <property type="match status" value="1"/>
</dbReference>
<dbReference type="GO" id="GO:0008270">
    <property type="term" value="F:zinc ion binding"/>
    <property type="evidence" value="ECO:0007669"/>
    <property type="project" value="InterPro"/>
</dbReference>
<feature type="binding site" evidence="4">
    <location>
        <position position="26"/>
    </location>
    <ligand>
        <name>Zn(2+)</name>
        <dbReference type="ChEBI" id="CHEBI:29105"/>
        <label>1</label>
    </ligand>
</feature>
<feature type="binding site" description="via carbamate group" evidence="4">
    <location>
        <position position="143"/>
    </location>
    <ligand>
        <name>Zn(2+)</name>
        <dbReference type="ChEBI" id="CHEBI:29105"/>
        <label>1</label>
    </ligand>
</feature>
<dbReference type="InterPro" id="IPR032466">
    <property type="entry name" value="Metal_Hydrolase"/>
</dbReference>
<keyword evidence="7" id="KW-1185">Reference proteome</keyword>
<protein>
    <submittedName>
        <fullName evidence="6">Phosphotriesterase-related protein</fullName>
    </submittedName>
</protein>